<feature type="compositionally biased region" description="Polar residues" evidence="1">
    <location>
        <begin position="196"/>
        <end position="207"/>
    </location>
</feature>
<dbReference type="PANTHER" id="PTHR19346">
    <property type="entry name" value="SUGAR PHOSPHATE TRANSPORTER DOMAIN-CONTAINING PROTEIN"/>
    <property type="match status" value="1"/>
</dbReference>
<feature type="region of interest" description="Disordered" evidence="1">
    <location>
        <begin position="193"/>
        <end position="260"/>
    </location>
</feature>
<feature type="transmembrane region" description="Helical" evidence="2">
    <location>
        <begin position="431"/>
        <end position="449"/>
    </location>
</feature>
<name>A0ABR1KDE7_9PEZI</name>
<dbReference type="SUPFAM" id="SSF103481">
    <property type="entry name" value="Multidrug resistance efflux transporter EmrE"/>
    <property type="match status" value="1"/>
</dbReference>
<gene>
    <name evidence="3" type="ORF">IWZ03DRAFT_388843</name>
</gene>
<dbReference type="Proteomes" id="UP001363622">
    <property type="component" value="Unassembled WGS sequence"/>
</dbReference>
<feature type="transmembrane region" description="Helical" evidence="2">
    <location>
        <begin position="517"/>
        <end position="538"/>
    </location>
</feature>
<feature type="transmembrane region" description="Helical" evidence="2">
    <location>
        <begin position="374"/>
        <end position="395"/>
    </location>
</feature>
<feature type="transmembrane region" description="Helical" evidence="2">
    <location>
        <begin position="584"/>
        <end position="600"/>
    </location>
</feature>
<feature type="transmembrane region" description="Helical" evidence="2">
    <location>
        <begin position="273"/>
        <end position="289"/>
    </location>
</feature>
<keyword evidence="2" id="KW-0472">Membrane</keyword>
<evidence type="ECO:0000256" key="1">
    <source>
        <dbReference type="SAM" id="MobiDB-lite"/>
    </source>
</evidence>
<reference evidence="3 4" key="1">
    <citation type="submission" date="2024-04" db="EMBL/GenBank/DDBJ databases">
        <title>Phyllosticta paracitricarpa is synonymous to the EU quarantine fungus P. citricarpa based on phylogenomic analyses.</title>
        <authorList>
            <consortium name="Lawrence Berkeley National Laboratory"/>
            <person name="Van Ingen-Buijs V.A."/>
            <person name="Van Westerhoven A.C."/>
            <person name="Haridas S."/>
            <person name="Skiadas P."/>
            <person name="Martin F."/>
            <person name="Groenewald J.Z."/>
            <person name="Crous P.W."/>
            <person name="Seidl M.F."/>
        </authorList>
    </citation>
    <scope>NUCLEOTIDE SEQUENCE [LARGE SCALE GENOMIC DNA]</scope>
    <source>
        <strain evidence="3 4">CBS 123371</strain>
    </source>
</reference>
<dbReference type="PANTHER" id="PTHR19346:SF4">
    <property type="entry name" value="SUGAR PHOSPHATE TRANSPORTER DOMAIN-CONTAINING PROTEIN"/>
    <property type="match status" value="1"/>
</dbReference>
<organism evidence="3 4">
    <name type="scientific">Phyllosticta citriasiana</name>
    <dbReference type="NCBI Taxonomy" id="595635"/>
    <lineage>
        <taxon>Eukaryota</taxon>
        <taxon>Fungi</taxon>
        <taxon>Dikarya</taxon>
        <taxon>Ascomycota</taxon>
        <taxon>Pezizomycotina</taxon>
        <taxon>Dothideomycetes</taxon>
        <taxon>Dothideomycetes incertae sedis</taxon>
        <taxon>Botryosphaeriales</taxon>
        <taxon>Phyllostictaceae</taxon>
        <taxon>Phyllosticta</taxon>
    </lineage>
</organism>
<feature type="region of interest" description="Disordered" evidence="1">
    <location>
        <begin position="31"/>
        <end position="63"/>
    </location>
</feature>
<dbReference type="InterPro" id="IPR037185">
    <property type="entry name" value="EmrE-like"/>
</dbReference>
<feature type="transmembrane region" description="Helical" evidence="2">
    <location>
        <begin position="309"/>
        <end position="328"/>
    </location>
</feature>
<protein>
    <recommendedName>
        <fullName evidence="5">EamA domain-containing protein</fullName>
    </recommendedName>
</protein>
<feature type="transmembrane region" description="Helical" evidence="2">
    <location>
        <begin position="612"/>
        <end position="635"/>
    </location>
</feature>
<accession>A0ABR1KDE7</accession>
<evidence type="ECO:0008006" key="5">
    <source>
        <dbReference type="Google" id="ProtNLM"/>
    </source>
</evidence>
<proteinExistence type="predicted"/>
<evidence type="ECO:0000256" key="2">
    <source>
        <dbReference type="SAM" id="Phobius"/>
    </source>
</evidence>
<evidence type="ECO:0000313" key="4">
    <source>
        <dbReference type="Proteomes" id="UP001363622"/>
    </source>
</evidence>
<keyword evidence="2" id="KW-1133">Transmembrane helix</keyword>
<feature type="compositionally biased region" description="Polar residues" evidence="1">
    <location>
        <begin position="90"/>
        <end position="103"/>
    </location>
</feature>
<feature type="region of interest" description="Disordered" evidence="1">
    <location>
        <begin position="90"/>
        <end position="162"/>
    </location>
</feature>
<keyword evidence="4" id="KW-1185">Reference proteome</keyword>
<comment type="caution">
    <text evidence="3">The sequence shown here is derived from an EMBL/GenBank/DDBJ whole genome shotgun (WGS) entry which is preliminary data.</text>
</comment>
<keyword evidence="2" id="KW-0812">Transmembrane</keyword>
<feature type="compositionally biased region" description="Low complexity" evidence="1">
    <location>
        <begin position="122"/>
        <end position="138"/>
    </location>
</feature>
<feature type="transmembrane region" description="Helical" evidence="2">
    <location>
        <begin position="480"/>
        <end position="496"/>
    </location>
</feature>
<evidence type="ECO:0000313" key="3">
    <source>
        <dbReference type="EMBL" id="KAK7510536.1"/>
    </source>
</evidence>
<sequence>MDDDGGGGVIVARDTAHGCGEVSSRRLRIQPGTKGTIPFPRDGVSEAPAHPRSPTAKHGKAKVAGAHTHCLEANGNGSLLCHSRPNSTNTAWMHNPPAQSASNKFPLREPSLLHPHHRDPESSASSDPLSSPVVLSSHHSSRTTSPFVNIPPPATSDSAAPNIAQHGPAIELQDQEVEAAETVSELAFEDWELGAGSQNGDPRTSTDPDMPSDLRPSYHRHSEGRSHQPLLGHKRDDRGSYDSQSRPMLNGRRRTFHERDPDVEAANATRKRYMYAGGFLLLSLVSFAIQTETAVYIQHNLGWNKAYMMLYLTHGSWSLLWPVQLLILRVQKWSMPWPAFWRRHVQILRTTAQMVEHKTLHPNSRQAAKSPVPYMIKMTAFVTCALTIAGGSWYVAVDLTTASDLTAIYNCSAFFAYAFSIPLLHEKVRWSKVFAVGVAIAGVLVVAYGDTTPAKHGGKSGGGTGGDKAPPETNEASNRALGNLVIGVGSVLYGFYEVLYKKVACPPDGCSPGRGMIFANTFGSLIGSFTLLVLWIPIPILHFTGLETFELPRGEQAWMMGISVLANATFSGSFLVLISLTSPVLSSVAALLTIFIVAIIDQLLPPPLNSPLSAAAVLGGCLIIGAFLMLSWATYREMDEERRKKLEEDVSDSDVESRLGD</sequence>
<feature type="transmembrane region" description="Helical" evidence="2">
    <location>
        <begin position="558"/>
        <end position="577"/>
    </location>
</feature>
<dbReference type="EMBL" id="JBBPHU010000014">
    <property type="protein sequence ID" value="KAK7510536.1"/>
    <property type="molecule type" value="Genomic_DNA"/>
</dbReference>
<dbReference type="InterPro" id="IPR026505">
    <property type="entry name" value="Solute_c_fam_35_mem_F3/F4"/>
</dbReference>
<feature type="transmembrane region" description="Helical" evidence="2">
    <location>
        <begin position="407"/>
        <end position="424"/>
    </location>
</feature>